<feature type="transmembrane region" description="Helical" evidence="1">
    <location>
        <begin position="77"/>
        <end position="99"/>
    </location>
</feature>
<reference evidence="3" key="1">
    <citation type="journal article" date="2014" name="PLoS ONE">
        <title>Transcriptome-Based Identification of ABC Transporters in the Western Tarnished Plant Bug Lygus hesperus.</title>
        <authorList>
            <person name="Hull J.J."/>
            <person name="Chaney K."/>
            <person name="Geib S.M."/>
            <person name="Fabrick J.A."/>
            <person name="Brent C.S."/>
            <person name="Walsh D."/>
            <person name="Lavine L.C."/>
        </authorList>
    </citation>
    <scope>NUCLEOTIDE SEQUENCE</scope>
</reference>
<dbReference type="InterPro" id="IPR037185">
    <property type="entry name" value="EmrE-like"/>
</dbReference>
<dbReference type="AlphaFoldDB" id="A0A0A9W2M6"/>
<feature type="signal peptide" evidence="2">
    <location>
        <begin position="1"/>
        <end position="20"/>
    </location>
</feature>
<evidence type="ECO:0000313" key="3">
    <source>
        <dbReference type="EMBL" id="JAG00723.1"/>
    </source>
</evidence>
<dbReference type="Gene3D" id="1.10.3730.20">
    <property type="match status" value="1"/>
</dbReference>
<feature type="non-terminal residue" evidence="3">
    <location>
        <position position="1"/>
    </location>
</feature>
<proteinExistence type="predicted"/>
<evidence type="ECO:0000256" key="2">
    <source>
        <dbReference type="SAM" id="SignalP"/>
    </source>
</evidence>
<feature type="transmembrane region" description="Helical" evidence="1">
    <location>
        <begin position="45"/>
        <end position="65"/>
    </location>
</feature>
<keyword evidence="1" id="KW-0472">Membrane</keyword>
<keyword evidence="1" id="KW-1133">Transmembrane helix</keyword>
<protein>
    <submittedName>
        <fullName evidence="3">Transmembrane protein 42</fullName>
    </submittedName>
</protein>
<dbReference type="EMBL" id="GBHO01042881">
    <property type="protein sequence ID" value="JAG00723.1"/>
    <property type="molecule type" value="Transcribed_RNA"/>
</dbReference>
<dbReference type="InterPro" id="IPR039632">
    <property type="entry name" value="TMEM42"/>
</dbReference>
<feature type="chain" id="PRO_5002051867" evidence="2">
    <location>
        <begin position="21"/>
        <end position="164"/>
    </location>
</feature>
<dbReference type="PANTHER" id="PTHR31965:SF1">
    <property type="entry name" value="TRANSMEMBRANE PROTEIN 42"/>
    <property type="match status" value="1"/>
</dbReference>
<dbReference type="SUPFAM" id="SSF103481">
    <property type="entry name" value="Multidrug resistance efflux transporter EmrE"/>
    <property type="match status" value="1"/>
</dbReference>
<keyword evidence="1 3" id="KW-0812">Transmembrane</keyword>
<feature type="transmembrane region" description="Helical" evidence="1">
    <location>
        <begin position="111"/>
        <end position="132"/>
    </location>
</feature>
<dbReference type="PANTHER" id="PTHR31965">
    <property type="entry name" value="TRANSMEMBRANE PROTEIN 42"/>
    <property type="match status" value="1"/>
</dbReference>
<sequence>EWSCLSVSVVVSLGIPWTFACSQNRLPTLRVDDDCWVMSSNKMNIVYYSVLGGALNAMGSMLGKLPPFLAKHESLDSWFVSGLCWMLMVCINSIGMMMFSKSLNESTSSFVPTLLTAASVYCASALFGVIVFSETTSPTWWVGTFLILAGILVISGGNKKDKTE</sequence>
<evidence type="ECO:0000256" key="1">
    <source>
        <dbReference type="SAM" id="Phobius"/>
    </source>
</evidence>
<feature type="transmembrane region" description="Helical" evidence="1">
    <location>
        <begin position="138"/>
        <end position="157"/>
    </location>
</feature>
<keyword evidence="2" id="KW-0732">Signal</keyword>
<organism evidence="3">
    <name type="scientific">Lygus hesperus</name>
    <name type="common">Western plant bug</name>
    <dbReference type="NCBI Taxonomy" id="30085"/>
    <lineage>
        <taxon>Eukaryota</taxon>
        <taxon>Metazoa</taxon>
        <taxon>Ecdysozoa</taxon>
        <taxon>Arthropoda</taxon>
        <taxon>Hexapoda</taxon>
        <taxon>Insecta</taxon>
        <taxon>Pterygota</taxon>
        <taxon>Neoptera</taxon>
        <taxon>Paraneoptera</taxon>
        <taxon>Hemiptera</taxon>
        <taxon>Heteroptera</taxon>
        <taxon>Panheteroptera</taxon>
        <taxon>Cimicomorpha</taxon>
        <taxon>Miridae</taxon>
        <taxon>Mirini</taxon>
        <taxon>Lygus</taxon>
    </lineage>
</organism>
<gene>
    <name evidence="3" type="primary">TMEM42</name>
    <name evidence="3" type="ORF">CM83_45495</name>
</gene>
<accession>A0A0A9W2M6</accession>
<name>A0A0A9W2M6_LYGHE</name>
<reference evidence="3" key="2">
    <citation type="submission" date="2014-07" db="EMBL/GenBank/DDBJ databases">
        <authorList>
            <person name="Hull J."/>
        </authorList>
    </citation>
    <scope>NUCLEOTIDE SEQUENCE</scope>
</reference>